<feature type="transmembrane region" description="Helical" evidence="10">
    <location>
        <begin position="81"/>
        <end position="104"/>
    </location>
</feature>
<dbReference type="PANTHER" id="PTHR10110:SF86">
    <property type="entry name" value="SODIUM_HYDROGEN EXCHANGER 7"/>
    <property type="match status" value="1"/>
</dbReference>
<keyword evidence="7" id="KW-0406">Ion transport</keyword>
<evidence type="ECO:0000256" key="4">
    <source>
        <dbReference type="ARBA" id="ARBA00022692"/>
    </source>
</evidence>
<feature type="non-terminal residue" evidence="12">
    <location>
        <position position="1"/>
    </location>
</feature>
<evidence type="ECO:0000256" key="7">
    <source>
        <dbReference type="ARBA" id="ARBA00023065"/>
    </source>
</evidence>
<comment type="subcellular location">
    <subcellularLocation>
        <location evidence="1">Cell membrane</location>
        <topology evidence="1">Multi-pass membrane protein</topology>
    </subcellularLocation>
</comment>
<dbReference type="EMBL" id="JBHTIS010003698">
    <property type="protein sequence ID" value="MFD1051571.1"/>
    <property type="molecule type" value="Genomic_DNA"/>
</dbReference>
<evidence type="ECO:0000256" key="3">
    <source>
        <dbReference type="ARBA" id="ARBA00022475"/>
    </source>
</evidence>
<accession>A0ABW3MLV5</accession>
<comment type="caution">
    <text evidence="12">The sequence shown here is derived from an EMBL/GenBank/DDBJ whole genome shotgun (WGS) entry which is preliminary data.</text>
</comment>
<evidence type="ECO:0000313" key="13">
    <source>
        <dbReference type="Proteomes" id="UP001597045"/>
    </source>
</evidence>
<evidence type="ECO:0000256" key="2">
    <source>
        <dbReference type="ARBA" id="ARBA00022448"/>
    </source>
</evidence>
<keyword evidence="9" id="KW-0739">Sodium transport</keyword>
<dbReference type="InterPro" id="IPR006153">
    <property type="entry name" value="Cation/H_exchanger_TM"/>
</dbReference>
<keyword evidence="8 10" id="KW-0472">Membrane</keyword>
<keyword evidence="2" id="KW-0813">Transport</keyword>
<feature type="non-terminal residue" evidence="12">
    <location>
        <position position="208"/>
    </location>
</feature>
<dbReference type="PANTHER" id="PTHR10110">
    <property type="entry name" value="SODIUM/HYDROGEN EXCHANGER"/>
    <property type="match status" value="1"/>
</dbReference>
<dbReference type="Pfam" id="PF00999">
    <property type="entry name" value="Na_H_Exchanger"/>
    <property type="match status" value="1"/>
</dbReference>
<sequence>ALGLLVPFAAYLLAEELHASGVLSVVAAGFVLGSKNSTAGFATRLQAREVWKSLDTLLEAFVFAYMGLQCRFVFTDLRFDWLFALQALTVLLVVLLIRPAWVFLTYGRKWTLAKLGLRTRGLLPWKYQVVISWTGMRGVVTLAPNSRLYALSSTCSRLNGVPSTSIDMRMSIRSSGGSFGDEVAPEVDVGRVVFEGQEVLRGGGQVHA</sequence>
<evidence type="ECO:0000256" key="5">
    <source>
        <dbReference type="ARBA" id="ARBA00022989"/>
    </source>
</evidence>
<name>A0ABW3MLV5_9PSEU</name>
<keyword evidence="13" id="KW-1185">Reference proteome</keyword>
<protein>
    <submittedName>
        <fullName evidence="12">Cation:proton antiporter</fullName>
    </submittedName>
</protein>
<evidence type="ECO:0000256" key="6">
    <source>
        <dbReference type="ARBA" id="ARBA00023053"/>
    </source>
</evidence>
<evidence type="ECO:0000256" key="9">
    <source>
        <dbReference type="ARBA" id="ARBA00023201"/>
    </source>
</evidence>
<gene>
    <name evidence="12" type="ORF">ACFQ1S_41485</name>
</gene>
<keyword evidence="5 10" id="KW-1133">Transmembrane helix</keyword>
<dbReference type="Proteomes" id="UP001597045">
    <property type="component" value="Unassembled WGS sequence"/>
</dbReference>
<evidence type="ECO:0000259" key="11">
    <source>
        <dbReference type="Pfam" id="PF00999"/>
    </source>
</evidence>
<keyword evidence="6" id="KW-0915">Sodium</keyword>
<dbReference type="InterPro" id="IPR018422">
    <property type="entry name" value="Cation/H_exchanger_CPA1"/>
</dbReference>
<keyword evidence="4 10" id="KW-0812">Transmembrane</keyword>
<organism evidence="12 13">
    <name type="scientific">Kibdelosporangium lantanae</name>
    <dbReference type="NCBI Taxonomy" id="1497396"/>
    <lineage>
        <taxon>Bacteria</taxon>
        <taxon>Bacillati</taxon>
        <taxon>Actinomycetota</taxon>
        <taxon>Actinomycetes</taxon>
        <taxon>Pseudonocardiales</taxon>
        <taxon>Pseudonocardiaceae</taxon>
        <taxon>Kibdelosporangium</taxon>
    </lineage>
</organism>
<proteinExistence type="predicted"/>
<evidence type="ECO:0000256" key="1">
    <source>
        <dbReference type="ARBA" id="ARBA00004651"/>
    </source>
</evidence>
<keyword evidence="3" id="KW-1003">Cell membrane</keyword>
<evidence type="ECO:0000256" key="10">
    <source>
        <dbReference type="SAM" id="Phobius"/>
    </source>
</evidence>
<evidence type="ECO:0000313" key="12">
    <source>
        <dbReference type="EMBL" id="MFD1051571.1"/>
    </source>
</evidence>
<reference evidence="13" key="1">
    <citation type="journal article" date="2019" name="Int. J. Syst. Evol. Microbiol.">
        <title>The Global Catalogue of Microorganisms (GCM) 10K type strain sequencing project: providing services to taxonomists for standard genome sequencing and annotation.</title>
        <authorList>
            <consortium name="The Broad Institute Genomics Platform"/>
            <consortium name="The Broad Institute Genome Sequencing Center for Infectious Disease"/>
            <person name="Wu L."/>
            <person name="Ma J."/>
        </authorList>
    </citation>
    <scope>NUCLEOTIDE SEQUENCE [LARGE SCALE GENOMIC DNA]</scope>
    <source>
        <strain evidence="13">JCM 31486</strain>
    </source>
</reference>
<evidence type="ECO:0000256" key="8">
    <source>
        <dbReference type="ARBA" id="ARBA00023136"/>
    </source>
</evidence>
<feature type="domain" description="Cation/H+ exchanger transmembrane" evidence="11">
    <location>
        <begin position="2"/>
        <end position="149"/>
    </location>
</feature>